<dbReference type="InterPro" id="IPR011009">
    <property type="entry name" value="Kinase-like_dom_sf"/>
</dbReference>
<dbReference type="Gene3D" id="3.30.200.20">
    <property type="entry name" value="Phosphorylase Kinase, domain 1"/>
    <property type="match status" value="1"/>
</dbReference>
<dbReference type="EMBL" id="JNBR01000919">
    <property type="protein sequence ID" value="OQR89146.1"/>
    <property type="molecule type" value="Genomic_DNA"/>
</dbReference>
<dbReference type="Proteomes" id="UP000243579">
    <property type="component" value="Unassembled WGS sequence"/>
</dbReference>
<dbReference type="SUPFAM" id="SSF56112">
    <property type="entry name" value="Protein kinase-like (PK-like)"/>
    <property type="match status" value="1"/>
</dbReference>
<accession>A0A1V9YTR6</accession>
<name>A0A1V9YTR6_ACHHY</name>
<evidence type="ECO:0000313" key="1">
    <source>
        <dbReference type="EMBL" id="OQR89146.1"/>
    </source>
</evidence>
<comment type="caution">
    <text evidence="1">The sequence shown here is derived from an EMBL/GenBank/DDBJ whole genome shotgun (WGS) entry which is preliminary data.</text>
</comment>
<keyword evidence="2" id="KW-1185">Reference proteome</keyword>
<dbReference type="OrthoDB" id="4062651at2759"/>
<evidence type="ECO:0000313" key="2">
    <source>
        <dbReference type="Proteomes" id="UP000243579"/>
    </source>
</evidence>
<gene>
    <name evidence="1" type="ORF">ACHHYP_20273</name>
</gene>
<reference evidence="1 2" key="1">
    <citation type="journal article" date="2014" name="Genome Biol. Evol.">
        <title>The secreted proteins of Achlya hypogyna and Thraustotheca clavata identify the ancestral oomycete secretome and reveal gene acquisitions by horizontal gene transfer.</title>
        <authorList>
            <person name="Misner I."/>
            <person name="Blouin N."/>
            <person name="Leonard G."/>
            <person name="Richards T.A."/>
            <person name="Lane C.E."/>
        </authorList>
    </citation>
    <scope>NUCLEOTIDE SEQUENCE [LARGE SCALE GENOMIC DNA]</scope>
    <source>
        <strain evidence="1 2">ATCC 48635</strain>
    </source>
</reference>
<protein>
    <recommendedName>
        <fullName evidence="3">Protein kinase domain-containing protein</fullName>
    </recommendedName>
</protein>
<sequence length="80" mass="8898">MLYARNGLALLRLDDMALEMTKFVAEGSYGHVWLGTYRGQPVAIKCLLPGKATNATIAQLVEEIKLASRYNVLGTELWRS</sequence>
<organism evidence="1 2">
    <name type="scientific">Achlya hypogyna</name>
    <name type="common">Oomycete</name>
    <name type="synonym">Protoachlya hypogyna</name>
    <dbReference type="NCBI Taxonomy" id="1202772"/>
    <lineage>
        <taxon>Eukaryota</taxon>
        <taxon>Sar</taxon>
        <taxon>Stramenopiles</taxon>
        <taxon>Oomycota</taxon>
        <taxon>Saprolegniomycetes</taxon>
        <taxon>Saprolegniales</taxon>
        <taxon>Achlyaceae</taxon>
        <taxon>Achlya</taxon>
    </lineage>
</organism>
<dbReference type="STRING" id="1202772.A0A1V9YTR6"/>
<evidence type="ECO:0008006" key="3">
    <source>
        <dbReference type="Google" id="ProtNLM"/>
    </source>
</evidence>
<proteinExistence type="predicted"/>
<dbReference type="AlphaFoldDB" id="A0A1V9YTR6"/>